<dbReference type="EMBL" id="LVHG01000081">
    <property type="protein sequence ID" value="OAK58289.1"/>
    <property type="molecule type" value="Genomic_DNA"/>
</dbReference>
<keyword evidence="2" id="KW-0472">Membrane</keyword>
<dbReference type="PANTHER" id="PTHR30487:SF0">
    <property type="entry name" value="PREPILIN LEADER PEPTIDASE_N-METHYLTRANSFERASE-RELATED"/>
    <property type="match status" value="1"/>
</dbReference>
<comment type="caution">
    <text evidence="4">The sequence shown here is derived from an EMBL/GenBank/DDBJ whole genome shotgun (WGS) entry which is preliminary data.</text>
</comment>
<accession>A0AA91I908</accession>
<evidence type="ECO:0000313" key="4">
    <source>
        <dbReference type="EMBL" id="OAK58289.1"/>
    </source>
</evidence>
<feature type="transmembrane region" description="Helical" evidence="2">
    <location>
        <begin position="144"/>
        <end position="161"/>
    </location>
</feature>
<dbReference type="Proteomes" id="UP000077852">
    <property type="component" value="Unassembled WGS sequence"/>
</dbReference>
<keyword evidence="2" id="KW-0812">Transmembrane</keyword>
<sequence length="166" mass="17522">MTSVCLMWLLLIAVYDFKQRRVPNWLALAGALLALATLAFGTSPLGGDWTNALLGAGIGFCGLLVFYALGVMGAGDVKFAGALGLWIGLSALLPVWLIGSLLAGVHAVLWMVLQRWPVLPGVALMLFGSPSQAVGDTSSTRVRFIPYAAYLALGAAVWMVWGRQSG</sequence>
<gene>
    <name evidence="4" type="ORF">A3K87_29040</name>
</gene>
<name>A0AA91I908_VARPD</name>
<evidence type="ECO:0000259" key="3">
    <source>
        <dbReference type="Pfam" id="PF01478"/>
    </source>
</evidence>
<dbReference type="GO" id="GO:0005886">
    <property type="term" value="C:plasma membrane"/>
    <property type="evidence" value="ECO:0007669"/>
    <property type="project" value="TreeGrafter"/>
</dbReference>
<reference evidence="4 5" key="1">
    <citation type="submission" date="2016-03" db="EMBL/GenBank/DDBJ databases">
        <title>Genome sequence of Variovorax paradoxus KB5.</title>
        <authorList>
            <person name="Jeong H."/>
            <person name="Hong C.E."/>
            <person name="Jo S.H."/>
            <person name="Park J.M."/>
        </authorList>
    </citation>
    <scope>NUCLEOTIDE SEQUENCE [LARGE SCALE GENOMIC DNA]</scope>
    <source>
        <strain evidence="4 5">KB5</strain>
    </source>
</reference>
<comment type="similarity">
    <text evidence="1">Belongs to the peptidase A24 family.</text>
</comment>
<dbReference type="RefSeq" id="WP_081270821.1">
    <property type="nucleotide sequence ID" value="NZ_LVHG01000081.1"/>
</dbReference>
<evidence type="ECO:0000313" key="5">
    <source>
        <dbReference type="Proteomes" id="UP000077852"/>
    </source>
</evidence>
<evidence type="ECO:0000256" key="1">
    <source>
        <dbReference type="ARBA" id="ARBA00005801"/>
    </source>
</evidence>
<feature type="transmembrane region" description="Helical" evidence="2">
    <location>
        <begin position="83"/>
        <end position="113"/>
    </location>
</feature>
<feature type="domain" description="Prepilin type IV endopeptidase peptidase" evidence="3">
    <location>
        <begin position="4"/>
        <end position="107"/>
    </location>
</feature>
<dbReference type="InterPro" id="IPR050882">
    <property type="entry name" value="Prepilin_peptidase/N-MTase"/>
</dbReference>
<dbReference type="Pfam" id="PF01478">
    <property type="entry name" value="Peptidase_A24"/>
    <property type="match status" value="1"/>
</dbReference>
<dbReference type="Gene3D" id="1.20.120.1220">
    <property type="match status" value="1"/>
</dbReference>
<evidence type="ECO:0000256" key="2">
    <source>
        <dbReference type="SAM" id="Phobius"/>
    </source>
</evidence>
<proteinExistence type="inferred from homology"/>
<protein>
    <submittedName>
        <fullName evidence="4">Peptidase A24</fullName>
    </submittedName>
</protein>
<organism evidence="4 5">
    <name type="scientific">Variovorax paradoxus</name>
    <dbReference type="NCBI Taxonomy" id="34073"/>
    <lineage>
        <taxon>Bacteria</taxon>
        <taxon>Pseudomonadati</taxon>
        <taxon>Pseudomonadota</taxon>
        <taxon>Betaproteobacteria</taxon>
        <taxon>Burkholderiales</taxon>
        <taxon>Comamonadaceae</taxon>
        <taxon>Variovorax</taxon>
    </lineage>
</organism>
<keyword evidence="2" id="KW-1133">Transmembrane helix</keyword>
<dbReference type="AlphaFoldDB" id="A0AA91I908"/>
<dbReference type="InterPro" id="IPR000045">
    <property type="entry name" value="Prepilin_IV_endopep_pep"/>
</dbReference>
<dbReference type="GO" id="GO:0004190">
    <property type="term" value="F:aspartic-type endopeptidase activity"/>
    <property type="evidence" value="ECO:0007669"/>
    <property type="project" value="InterPro"/>
</dbReference>
<feature type="transmembrane region" description="Helical" evidence="2">
    <location>
        <begin position="51"/>
        <end position="71"/>
    </location>
</feature>
<dbReference type="GO" id="GO:0006465">
    <property type="term" value="P:signal peptide processing"/>
    <property type="evidence" value="ECO:0007669"/>
    <property type="project" value="TreeGrafter"/>
</dbReference>
<dbReference type="PANTHER" id="PTHR30487">
    <property type="entry name" value="TYPE 4 PREPILIN-LIKE PROTEINS LEADER PEPTIDE-PROCESSING ENZYME"/>
    <property type="match status" value="1"/>
</dbReference>